<dbReference type="KEGG" id="mah:MEALZ_1660"/>
<dbReference type="HOGENOM" id="CLU_054590_3_0_6"/>
<gene>
    <name evidence="2" type="ordered locus">MEALZ_1660</name>
</gene>
<dbReference type="Proteomes" id="UP000008315">
    <property type="component" value="Chromosome"/>
</dbReference>
<dbReference type="InterPro" id="IPR050261">
    <property type="entry name" value="FrsA_esterase"/>
</dbReference>
<dbReference type="PANTHER" id="PTHR22946">
    <property type="entry name" value="DIENELACTONE HYDROLASE DOMAIN-CONTAINING PROTEIN-RELATED"/>
    <property type="match status" value="1"/>
</dbReference>
<reference evidence="3" key="1">
    <citation type="journal article" date="2012" name="J. Bacteriol.">
        <title>Genome sequence of the haloalkaliphilic methanotrophic bacterium Methylomicrobium alcaliphilum 20Z.</title>
        <authorList>
            <person name="Vuilleumier S."/>
            <person name="Khmelenina V.N."/>
            <person name="Bringel F."/>
            <person name="Reshetnikov A.S."/>
            <person name="Lajus A."/>
            <person name="Mangenot S."/>
            <person name="Rouy Z."/>
            <person name="Op den Camp H.J."/>
            <person name="Jetten M.S."/>
            <person name="Dispirito A.A."/>
            <person name="Dunfield P."/>
            <person name="Klotz M.G."/>
            <person name="Semrau J.D."/>
            <person name="Stein L.Y."/>
            <person name="Barbe V."/>
            <person name="Medigue C."/>
            <person name="Trotsenko Y.A."/>
            <person name="Kalyuzhnaya M.G."/>
        </authorList>
    </citation>
    <scope>NUCLEOTIDE SEQUENCE [LARGE SCALE GENOMIC DNA]</scope>
    <source>
        <strain evidence="3">DSM 19304 / NCIMB 14124 / VKM B-2133 / 20Z</strain>
    </source>
</reference>
<protein>
    <submittedName>
        <fullName evidence="2">Dienelactone hydrolase</fullName>
    </submittedName>
</protein>
<evidence type="ECO:0000259" key="1">
    <source>
        <dbReference type="Pfam" id="PF01738"/>
    </source>
</evidence>
<keyword evidence="2" id="KW-0378">Hydrolase</keyword>
<dbReference type="GO" id="GO:0016787">
    <property type="term" value="F:hydrolase activity"/>
    <property type="evidence" value="ECO:0007669"/>
    <property type="project" value="UniProtKB-KW"/>
</dbReference>
<organism evidence="2 3">
    <name type="scientific">Methylotuvimicrobium alcaliphilum (strain DSM 19304 / NCIMB 14124 / VKM B-2133 / 20Z)</name>
    <name type="common">Methylomicrobium alcaliphilum</name>
    <dbReference type="NCBI Taxonomy" id="1091494"/>
    <lineage>
        <taxon>Bacteria</taxon>
        <taxon>Pseudomonadati</taxon>
        <taxon>Pseudomonadota</taxon>
        <taxon>Gammaproteobacteria</taxon>
        <taxon>Methylococcales</taxon>
        <taxon>Methylococcaceae</taxon>
        <taxon>Methylotuvimicrobium</taxon>
    </lineage>
</organism>
<proteinExistence type="predicted"/>
<dbReference type="RefSeq" id="WP_014148140.1">
    <property type="nucleotide sequence ID" value="NC_016112.1"/>
</dbReference>
<dbReference type="STRING" id="1091494.MEALZ_1660"/>
<dbReference type="PANTHER" id="PTHR22946:SF0">
    <property type="entry name" value="DIENELACTONE HYDROLASE DOMAIN-CONTAINING PROTEIN"/>
    <property type="match status" value="1"/>
</dbReference>
<keyword evidence="3" id="KW-1185">Reference proteome</keyword>
<sequence>MAIVSNTVDYLDGDAVLEGFFAYDDALKGRRPAVLISHAWGGRDEFVAVKAKKLAELGYVGFALDIYGKGKRGGSVEENSQLMQPFMDDRAMLQRRIAAALSAVKLLPWVDDQMIAAIGFCFGGLCVLDLARTGVDLKGVASFHGLLIPPDNLSAVDIKAKVLVMHGNDDPMVPVDHVVALEKELTDAGADWQMHVYGNTVHAFTNPVANDPGFGTVYNALADKRSWKSLVAFLQEVFVR</sequence>
<dbReference type="EMBL" id="FO082060">
    <property type="protein sequence ID" value="CCE23347.1"/>
    <property type="molecule type" value="Genomic_DNA"/>
</dbReference>
<dbReference type="InterPro" id="IPR002925">
    <property type="entry name" value="Dienelactn_hydro"/>
</dbReference>
<evidence type="ECO:0000313" key="3">
    <source>
        <dbReference type="Proteomes" id="UP000008315"/>
    </source>
</evidence>
<accession>G4T057</accession>
<dbReference type="InterPro" id="IPR029058">
    <property type="entry name" value="AB_hydrolase_fold"/>
</dbReference>
<evidence type="ECO:0000313" key="2">
    <source>
        <dbReference type="EMBL" id="CCE23347.1"/>
    </source>
</evidence>
<dbReference type="Pfam" id="PF01738">
    <property type="entry name" value="DLH"/>
    <property type="match status" value="1"/>
</dbReference>
<feature type="domain" description="Dienelactone hydrolase" evidence="1">
    <location>
        <begin position="27"/>
        <end position="237"/>
    </location>
</feature>
<dbReference type="AlphaFoldDB" id="G4T057"/>
<dbReference type="Gene3D" id="3.40.50.1820">
    <property type="entry name" value="alpha/beta hydrolase"/>
    <property type="match status" value="1"/>
</dbReference>
<name>G4T057_META2</name>
<dbReference type="PATRIC" id="fig|271065.3.peg.1704"/>
<dbReference type="SUPFAM" id="SSF53474">
    <property type="entry name" value="alpha/beta-Hydrolases"/>
    <property type="match status" value="1"/>
</dbReference>